<evidence type="ECO:0000313" key="4">
    <source>
        <dbReference type="Proteomes" id="UP000305131"/>
    </source>
</evidence>
<dbReference type="InterPro" id="IPR011201">
    <property type="entry name" value="Zinc-ribbon_6_bact"/>
</dbReference>
<evidence type="ECO:0000256" key="1">
    <source>
        <dbReference type="SAM" id="MobiDB-lite"/>
    </source>
</evidence>
<sequence length="394" mass="44232">MRLFRCAVCDQLLYFENRRCEKCGHELGYIPEANEITPLEADGDAYRSVGHQEARFKFCANAAHDACNWLLPADQEEEYCLACRHNRTVPDLTVPENLRKWRKMEVAKHRLVYSLLRLNLPLENNQDREGGLCFDFLADTPDDQTPNVMTGHDEGLITIALVEADDAEREQRKNVLGELYRTVLGHFRHEVGHYYWNRLVRDAGRLNAFRAVFGDETADYGEALKAYYASTPPADWQMNFVSAYATAHPWEDFAETFKHYIHIVDTLEMAAAFGVEVHPGLDNTGELGAQVDFNPYQACPVQQMVDSWLPIAFALNNLNRCLGMSDAYPFILGPGVIAKLGFIHNLAHRQVAADPVADPVTDPAAPVPEDMEIPKGRGENPEDAPEGKPESAAA</sequence>
<dbReference type="PIRSF" id="PIRSF012641">
    <property type="entry name" value="UCP012641"/>
    <property type="match status" value="1"/>
</dbReference>
<protein>
    <recommendedName>
        <fullName evidence="2">Zinc-ribbon domain-containing protein</fullName>
    </recommendedName>
</protein>
<feature type="compositionally biased region" description="Low complexity" evidence="1">
    <location>
        <begin position="354"/>
        <end position="368"/>
    </location>
</feature>
<feature type="domain" description="Zinc-ribbon" evidence="2">
    <location>
        <begin position="3"/>
        <end position="93"/>
    </location>
</feature>
<dbReference type="InterPro" id="IPR031321">
    <property type="entry name" value="UCP012641"/>
</dbReference>
<accession>A0A6C1KYI4</accession>
<organism evidence="3 4">
    <name type="scientific">Xanthobacter autotrophicus</name>
    <dbReference type="NCBI Taxonomy" id="280"/>
    <lineage>
        <taxon>Bacteria</taxon>
        <taxon>Pseudomonadati</taxon>
        <taxon>Pseudomonadota</taxon>
        <taxon>Alphaproteobacteria</taxon>
        <taxon>Hyphomicrobiales</taxon>
        <taxon>Xanthobacteraceae</taxon>
        <taxon>Xanthobacter</taxon>
    </lineage>
</organism>
<dbReference type="EMBL" id="VAUP01000002">
    <property type="protein sequence ID" value="TLX45043.1"/>
    <property type="molecule type" value="Genomic_DNA"/>
</dbReference>
<feature type="region of interest" description="Disordered" evidence="1">
    <location>
        <begin position="354"/>
        <end position="394"/>
    </location>
</feature>
<evidence type="ECO:0000313" key="3">
    <source>
        <dbReference type="EMBL" id="TLX45043.1"/>
    </source>
</evidence>
<dbReference type="Pfam" id="PF10005">
    <property type="entry name" value="Zn_ribbon_DZR_6"/>
    <property type="match status" value="1"/>
</dbReference>
<proteinExistence type="predicted"/>
<dbReference type="Gene3D" id="3.40.390.70">
    <property type="match status" value="1"/>
</dbReference>
<dbReference type="Pfam" id="PF15887">
    <property type="entry name" value="Peptidase_Mx"/>
    <property type="match status" value="1"/>
</dbReference>
<comment type="caution">
    <text evidence="3">The sequence shown here is derived from an EMBL/GenBank/DDBJ whole genome shotgun (WGS) entry which is preliminary data.</text>
</comment>
<evidence type="ECO:0000259" key="2">
    <source>
        <dbReference type="Pfam" id="PF10005"/>
    </source>
</evidence>
<name>A0A6C1KYI4_XANAU</name>
<gene>
    <name evidence="3" type="ORF">FBQ73_00525</name>
</gene>
<dbReference type="Proteomes" id="UP000305131">
    <property type="component" value="Unassembled WGS sequence"/>
</dbReference>
<reference evidence="3 4" key="1">
    <citation type="submission" date="2019-05" db="EMBL/GenBank/DDBJ databases">
        <authorList>
            <person name="Zhou X."/>
        </authorList>
    </citation>
    <scope>NUCLEOTIDE SEQUENCE [LARGE SCALE GENOMIC DNA]</scope>
    <source>
        <strain evidence="3 4">DSM 432</strain>
    </source>
</reference>
<dbReference type="OrthoDB" id="256753at2"/>
<dbReference type="AlphaFoldDB" id="A0A6C1KYI4"/>
<dbReference type="GeneID" id="95771947"/>
<feature type="compositionally biased region" description="Basic and acidic residues" evidence="1">
    <location>
        <begin position="372"/>
        <end position="394"/>
    </location>
</feature>
<dbReference type="RefSeq" id="WP_138397668.1">
    <property type="nucleotide sequence ID" value="NZ_JBAFVI010000004.1"/>
</dbReference>